<feature type="domain" description="AB hydrolase-1" evidence="2">
    <location>
        <begin position="26"/>
        <end position="271"/>
    </location>
</feature>
<dbReference type="AlphaFoldDB" id="A0A5N8XAS1"/>
<dbReference type="Proteomes" id="UP000400924">
    <property type="component" value="Unassembled WGS sequence"/>
</dbReference>
<evidence type="ECO:0000256" key="1">
    <source>
        <dbReference type="SAM" id="MobiDB-lite"/>
    </source>
</evidence>
<dbReference type="Gene3D" id="3.40.50.1820">
    <property type="entry name" value="alpha/beta hydrolase"/>
    <property type="match status" value="1"/>
</dbReference>
<sequence>MKERFADVGRGITLCFDEIGDPGATPLLLIPGLGQQLISWPEQLCGSLAGLGFRVIRLDNRDSGHSTHIKAKPPGPLAMMTGRFPPTTYNLRDMARDTEGLLDALGIERAHLVGASMGGMIAQVVASRYPQRVRSLTSMFSTTGAPKIGRPALSTWIKMASAPTAHVAEDAAKAELRMFRHIGSHGFGFDAQGVAEQAVAAWGRDPTSGGVSRQLAAILASGDRTAELAGVTAPTLVVHGDRDRMVATSGGLATHRAIPHSTLWIVPGMGHDYPRALWTDFTQRIGTHAADADTDRPGSNDAPHARARRPRKRTESVAKAGGTSNISEGA</sequence>
<protein>
    <submittedName>
        <fullName evidence="3">Alpha/beta hydrolase</fullName>
    </submittedName>
</protein>
<dbReference type="EMBL" id="VJZC01000018">
    <property type="protein sequence ID" value="MPY56559.1"/>
    <property type="molecule type" value="Genomic_DNA"/>
</dbReference>
<keyword evidence="3" id="KW-0378">Hydrolase</keyword>
<dbReference type="InterPro" id="IPR029058">
    <property type="entry name" value="AB_hydrolase_fold"/>
</dbReference>
<dbReference type="InterPro" id="IPR050471">
    <property type="entry name" value="AB_hydrolase"/>
</dbReference>
<feature type="region of interest" description="Disordered" evidence="1">
    <location>
        <begin position="289"/>
        <end position="330"/>
    </location>
</feature>
<name>A0A5N8XAS1_9ACTN</name>
<accession>A0A5N8XAS1</accession>
<proteinExistence type="predicted"/>
<reference evidence="3 4" key="1">
    <citation type="submission" date="2019-07" db="EMBL/GenBank/DDBJ databases">
        <title>New species of Amycolatopsis and Streptomyces.</title>
        <authorList>
            <person name="Duangmal K."/>
            <person name="Teo W.F.A."/>
            <person name="Lipun K."/>
        </authorList>
    </citation>
    <scope>NUCLEOTIDE SEQUENCE [LARGE SCALE GENOMIC DNA]</scope>
    <source>
        <strain evidence="3 4">NBRC 106415</strain>
    </source>
</reference>
<keyword evidence="4" id="KW-1185">Reference proteome</keyword>
<dbReference type="GO" id="GO:0004806">
    <property type="term" value="F:triacylglycerol lipase activity"/>
    <property type="evidence" value="ECO:0007669"/>
    <property type="project" value="TreeGrafter"/>
</dbReference>
<organism evidence="3 4">
    <name type="scientific">Streptomyces spongiae</name>
    <dbReference type="NCBI Taxonomy" id="565072"/>
    <lineage>
        <taxon>Bacteria</taxon>
        <taxon>Bacillati</taxon>
        <taxon>Actinomycetota</taxon>
        <taxon>Actinomycetes</taxon>
        <taxon>Kitasatosporales</taxon>
        <taxon>Streptomycetaceae</taxon>
        <taxon>Streptomyces</taxon>
    </lineage>
</organism>
<dbReference type="SUPFAM" id="SSF53474">
    <property type="entry name" value="alpha/beta-Hydrolases"/>
    <property type="match status" value="1"/>
</dbReference>
<dbReference type="GO" id="GO:0046503">
    <property type="term" value="P:glycerolipid catabolic process"/>
    <property type="evidence" value="ECO:0007669"/>
    <property type="project" value="TreeGrafter"/>
</dbReference>
<dbReference type="InterPro" id="IPR000073">
    <property type="entry name" value="AB_hydrolase_1"/>
</dbReference>
<dbReference type="PANTHER" id="PTHR43433">
    <property type="entry name" value="HYDROLASE, ALPHA/BETA FOLD FAMILY PROTEIN"/>
    <property type="match status" value="1"/>
</dbReference>
<evidence type="ECO:0000259" key="2">
    <source>
        <dbReference type="Pfam" id="PF00561"/>
    </source>
</evidence>
<dbReference type="Pfam" id="PF00561">
    <property type="entry name" value="Abhydrolase_1"/>
    <property type="match status" value="1"/>
</dbReference>
<gene>
    <name evidence="3" type="ORF">FNH08_05040</name>
</gene>
<evidence type="ECO:0000313" key="4">
    <source>
        <dbReference type="Proteomes" id="UP000400924"/>
    </source>
</evidence>
<dbReference type="PANTHER" id="PTHR43433:SF5">
    <property type="entry name" value="AB HYDROLASE-1 DOMAIN-CONTAINING PROTEIN"/>
    <property type="match status" value="1"/>
</dbReference>
<comment type="caution">
    <text evidence="3">The sequence shown here is derived from an EMBL/GenBank/DDBJ whole genome shotgun (WGS) entry which is preliminary data.</text>
</comment>
<evidence type="ECO:0000313" key="3">
    <source>
        <dbReference type="EMBL" id="MPY56559.1"/>
    </source>
</evidence>